<gene>
    <name evidence="2" type="ORF">EL26_03970</name>
</gene>
<keyword evidence="3" id="KW-1185">Reference proteome</keyword>
<comment type="caution">
    <text evidence="2">The sequence shown here is derived from an EMBL/GenBank/DDBJ whole genome shotgun (WGS) entry which is preliminary data.</text>
</comment>
<feature type="chain" id="PRO_5039310923" description="Lipoprotein" evidence="1">
    <location>
        <begin position="22"/>
        <end position="207"/>
    </location>
</feature>
<dbReference type="Proteomes" id="UP000027931">
    <property type="component" value="Unassembled WGS sequence"/>
</dbReference>
<accession>A0A074LUT6</accession>
<dbReference type="STRING" id="1157490.EL26_03970"/>
<dbReference type="AlphaFoldDB" id="A0A074LUT6"/>
<evidence type="ECO:0000256" key="1">
    <source>
        <dbReference type="SAM" id="SignalP"/>
    </source>
</evidence>
<dbReference type="OrthoDB" id="9826183at2"/>
<dbReference type="RefSeq" id="WP_038084630.1">
    <property type="nucleotide sequence ID" value="NZ_JMIR01000003.1"/>
</dbReference>
<proteinExistence type="predicted"/>
<feature type="signal peptide" evidence="1">
    <location>
        <begin position="1"/>
        <end position="21"/>
    </location>
</feature>
<evidence type="ECO:0000313" key="2">
    <source>
        <dbReference type="EMBL" id="KEO84684.1"/>
    </source>
</evidence>
<dbReference type="EMBL" id="JMIR01000003">
    <property type="protein sequence ID" value="KEO84684.1"/>
    <property type="molecule type" value="Genomic_DNA"/>
</dbReference>
<dbReference type="PROSITE" id="PS51257">
    <property type="entry name" value="PROKAR_LIPOPROTEIN"/>
    <property type="match status" value="1"/>
</dbReference>
<organism evidence="2 3">
    <name type="scientific">Tumebacillus flagellatus</name>
    <dbReference type="NCBI Taxonomy" id="1157490"/>
    <lineage>
        <taxon>Bacteria</taxon>
        <taxon>Bacillati</taxon>
        <taxon>Bacillota</taxon>
        <taxon>Bacilli</taxon>
        <taxon>Bacillales</taxon>
        <taxon>Alicyclobacillaceae</taxon>
        <taxon>Tumebacillus</taxon>
    </lineage>
</organism>
<keyword evidence="1" id="KW-0732">Signal</keyword>
<name>A0A074LUT6_9BACL</name>
<protein>
    <recommendedName>
        <fullName evidence="4">Lipoprotein</fullName>
    </recommendedName>
</protein>
<evidence type="ECO:0000313" key="3">
    <source>
        <dbReference type="Proteomes" id="UP000027931"/>
    </source>
</evidence>
<evidence type="ECO:0008006" key="4">
    <source>
        <dbReference type="Google" id="ProtNLM"/>
    </source>
</evidence>
<sequence length="207" mass="23705">MKRMRWWLTVPCLVAMLGAGGCGESADGAKPVSATSSEQTAAAAPVQTQFHFTKADSTSLAENVLWDYLDALDREDIDKVMDLMSEEMQGVYQLDDRIALRNFKTVQVKRIYDMTDQAPKDTRYVEARYFYVEVNYELYHLLEDNDSDGENYRLCEVAREKQDSPYKIVEYSHVDKLKEVSADYQEKQGEAIQPAPNLPVLLDSMRH</sequence>
<reference evidence="2 3" key="1">
    <citation type="journal article" date="2013" name="Int. J. Syst. Evol. Microbiol.">
        <title>Tumebacillus flagellatus sp. nov., an alpha-amylase/pullulanase-producing bacterium isolated from cassava wastewater.</title>
        <authorList>
            <person name="Wang Q."/>
            <person name="Xie N."/>
            <person name="Qin Y."/>
            <person name="Shen N."/>
            <person name="Zhu J."/>
            <person name="Mi H."/>
            <person name="Huang R."/>
        </authorList>
    </citation>
    <scope>NUCLEOTIDE SEQUENCE [LARGE SCALE GENOMIC DNA]</scope>
    <source>
        <strain evidence="2 3">GST4</strain>
    </source>
</reference>